<reference evidence="1" key="1">
    <citation type="submission" date="2022-05" db="EMBL/GenBank/DDBJ databases">
        <title>Chromosome-level genome of Chaenocephalus aceratus.</title>
        <authorList>
            <person name="Park H."/>
        </authorList>
    </citation>
    <scope>NUCLEOTIDE SEQUENCE</scope>
    <source>
        <strain evidence="1">KU_202001</strain>
    </source>
</reference>
<comment type="caution">
    <text evidence="1">The sequence shown here is derived from an EMBL/GenBank/DDBJ whole genome shotgun (WGS) entry which is preliminary data.</text>
</comment>
<proteinExistence type="predicted"/>
<evidence type="ECO:0000313" key="2">
    <source>
        <dbReference type="Proteomes" id="UP001057452"/>
    </source>
</evidence>
<protein>
    <submittedName>
        <fullName evidence="1">Uncharacterized protein</fullName>
    </submittedName>
</protein>
<keyword evidence="2" id="KW-1185">Reference proteome</keyword>
<dbReference type="EMBL" id="CM043790">
    <property type="protein sequence ID" value="KAI4825950.1"/>
    <property type="molecule type" value="Genomic_DNA"/>
</dbReference>
<sequence>MAGRLWYSPLYDTHGTQVTAKLKICCGLCMGSCVSRLLPGPPSPAPAPRPLLAPQSSSARAGGSNLQAARGQPKRSWPEERKRENPLLSPRLHCYPTVAPAGGQESVRLGISCTETDAQACVNDSLSPRMSAGCRSACYSLQVLTTSPAQWLLVQKHMLDLKQITFNLPGRPARGCLVRGGKCPIGLGASLLSEA</sequence>
<name>A0ACB9XHP5_CHAAC</name>
<organism evidence="1 2">
    <name type="scientific">Chaenocephalus aceratus</name>
    <name type="common">Blackfin icefish</name>
    <name type="synonym">Chaenichthys aceratus</name>
    <dbReference type="NCBI Taxonomy" id="36190"/>
    <lineage>
        <taxon>Eukaryota</taxon>
        <taxon>Metazoa</taxon>
        <taxon>Chordata</taxon>
        <taxon>Craniata</taxon>
        <taxon>Vertebrata</taxon>
        <taxon>Euteleostomi</taxon>
        <taxon>Actinopterygii</taxon>
        <taxon>Neopterygii</taxon>
        <taxon>Teleostei</taxon>
        <taxon>Neoteleostei</taxon>
        <taxon>Acanthomorphata</taxon>
        <taxon>Eupercaria</taxon>
        <taxon>Perciformes</taxon>
        <taxon>Notothenioidei</taxon>
        <taxon>Channichthyidae</taxon>
        <taxon>Chaenocephalus</taxon>
    </lineage>
</organism>
<evidence type="ECO:0000313" key="1">
    <source>
        <dbReference type="EMBL" id="KAI4825950.1"/>
    </source>
</evidence>
<accession>A0ACB9XHP5</accession>
<dbReference type="Proteomes" id="UP001057452">
    <property type="component" value="Chromosome 6"/>
</dbReference>
<gene>
    <name evidence="1" type="ORF">KUCAC02_021609</name>
</gene>